<dbReference type="EMBL" id="JBHUPD010000004">
    <property type="protein sequence ID" value="MFD2874380.1"/>
    <property type="molecule type" value="Genomic_DNA"/>
</dbReference>
<feature type="domain" description="DUF6249" evidence="2">
    <location>
        <begin position="9"/>
        <end position="112"/>
    </location>
</feature>
<feature type="transmembrane region" description="Helical" evidence="1">
    <location>
        <begin position="6"/>
        <end position="28"/>
    </location>
</feature>
<evidence type="ECO:0000313" key="4">
    <source>
        <dbReference type="Proteomes" id="UP001597557"/>
    </source>
</evidence>
<name>A0ABW5YGG7_9SPHI</name>
<keyword evidence="4" id="KW-1185">Reference proteome</keyword>
<proteinExistence type="predicted"/>
<comment type="caution">
    <text evidence="3">The sequence shown here is derived from an EMBL/GenBank/DDBJ whole genome shotgun (WGS) entry which is preliminary data.</text>
</comment>
<organism evidence="3 4">
    <name type="scientific">Mucilaginibacter ximonensis</name>
    <dbReference type="NCBI Taxonomy" id="538021"/>
    <lineage>
        <taxon>Bacteria</taxon>
        <taxon>Pseudomonadati</taxon>
        <taxon>Bacteroidota</taxon>
        <taxon>Sphingobacteriia</taxon>
        <taxon>Sphingobacteriales</taxon>
        <taxon>Sphingobacteriaceae</taxon>
        <taxon>Mucilaginibacter</taxon>
    </lineage>
</organism>
<dbReference type="Pfam" id="PF19762">
    <property type="entry name" value="DUF6249"/>
    <property type="match status" value="1"/>
</dbReference>
<feature type="transmembrane region" description="Helical" evidence="1">
    <location>
        <begin position="56"/>
        <end position="76"/>
    </location>
</feature>
<gene>
    <name evidence="3" type="ORF">ACFS5N_18000</name>
</gene>
<dbReference type="Proteomes" id="UP001597557">
    <property type="component" value="Unassembled WGS sequence"/>
</dbReference>
<keyword evidence="1" id="KW-0812">Transmembrane</keyword>
<evidence type="ECO:0000259" key="2">
    <source>
        <dbReference type="Pfam" id="PF19762"/>
    </source>
</evidence>
<dbReference type="RefSeq" id="WP_377188943.1">
    <property type="nucleotide sequence ID" value="NZ_JBHUPD010000004.1"/>
</dbReference>
<feature type="transmembrane region" description="Helical" evidence="1">
    <location>
        <begin position="91"/>
        <end position="109"/>
    </location>
</feature>
<evidence type="ECO:0000313" key="3">
    <source>
        <dbReference type="EMBL" id="MFD2874380.1"/>
    </source>
</evidence>
<reference evidence="4" key="1">
    <citation type="journal article" date="2019" name="Int. J. Syst. Evol. Microbiol.">
        <title>The Global Catalogue of Microorganisms (GCM) 10K type strain sequencing project: providing services to taxonomists for standard genome sequencing and annotation.</title>
        <authorList>
            <consortium name="The Broad Institute Genomics Platform"/>
            <consortium name="The Broad Institute Genome Sequencing Center for Infectious Disease"/>
            <person name="Wu L."/>
            <person name="Ma J."/>
        </authorList>
    </citation>
    <scope>NUCLEOTIDE SEQUENCE [LARGE SCALE GENOMIC DNA]</scope>
    <source>
        <strain evidence="4">KCTC 22437</strain>
    </source>
</reference>
<dbReference type="InterPro" id="IPR046216">
    <property type="entry name" value="DUF6249"/>
</dbReference>
<evidence type="ECO:0000256" key="1">
    <source>
        <dbReference type="SAM" id="Phobius"/>
    </source>
</evidence>
<protein>
    <submittedName>
        <fullName evidence="3">DUF6249 domain-containing protein</fullName>
    </submittedName>
</protein>
<accession>A0ABW5YGG7</accession>
<keyword evidence="1" id="KW-0472">Membrane</keyword>
<sequence>MDQQQLAVMIPMVVCTGMFAMIFGIFYLRNRERMAMIERGMDPRTGEYKKINHNNILTWGLLLIGAGLGLFIAYILDNTLPFARNNDDFPAIYFSLIAIFGGAGLYLAYHIQTKENRRQAGE</sequence>
<keyword evidence="1" id="KW-1133">Transmembrane helix</keyword>